<dbReference type="EMBL" id="DS999411">
    <property type="protein sequence ID" value="EED35901.1"/>
    <property type="molecule type" value="Genomic_DNA"/>
</dbReference>
<dbReference type="GO" id="GO:0055085">
    <property type="term" value="P:transmembrane transport"/>
    <property type="evidence" value="ECO:0007669"/>
    <property type="project" value="TreeGrafter"/>
</dbReference>
<dbReference type="AlphaFoldDB" id="B8KWM7"/>
<keyword evidence="3" id="KW-1185">Reference proteome</keyword>
<dbReference type="RefSeq" id="WP_009020646.1">
    <property type="nucleotide sequence ID" value="NZ_DS999411.1"/>
</dbReference>
<gene>
    <name evidence="2" type="ORF">NOR51B_1848</name>
</gene>
<sequence>MKTLFTTLTIASATLLSAPAFAYEPGDFFVRAGAAMVDPNGDSDPIAIPGLGLGPIPDTSVDVDDDTQLGLTATYMFTANLGLELLASTPFKHDISADLGGAGLGTAPVGDTKHLPPTVSAVWYIAGSTDAFKPYLGVGINYTTFFSESVSGDLEALVGDLAGAGGPVPLEMELDDSLGVAFTAGFDYAIDAQWHLNASVRWIEIDTEAEITNRDLGTIITVDSVDIDPWVYQINVGYSF</sequence>
<dbReference type="Gene3D" id="2.40.160.20">
    <property type="match status" value="1"/>
</dbReference>
<dbReference type="InterPro" id="IPR005618">
    <property type="entry name" value="OMPW"/>
</dbReference>
<dbReference type="OrthoDB" id="9807574at2"/>
<dbReference type="Proteomes" id="UP000004699">
    <property type="component" value="Unassembled WGS sequence"/>
</dbReference>
<organism evidence="2 3">
    <name type="scientific">Luminiphilus syltensis NOR5-1B</name>
    <dbReference type="NCBI Taxonomy" id="565045"/>
    <lineage>
        <taxon>Bacteria</taxon>
        <taxon>Pseudomonadati</taxon>
        <taxon>Pseudomonadota</taxon>
        <taxon>Gammaproteobacteria</taxon>
        <taxon>Cellvibrionales</taxon>
        <taxon>Halieaceae</taxon>
        <taxon>Luminiphilus</taxon>
    </lineage>
</organism>
<feature type="chain" id="PRO_5002873513" evidence="1">
    <location>
        <begin position="23"/>
        <end position="240"/>
    </location>
</feature>
<evidence type="ECO:0000256" key="1">
    <source>
        <dbReference type="SAM" id="SignalP"/>
    </source>
</evidence>
<dbReference type="SUPFAM" id="SSF56925">
    <property type="entry name" value="OMPA-like"/>
    <property type="match status" value="1"/>
</dbReference>
<evidence type="ECO:0000313" key="2">
    <source>
        <dbReference type="EMBL" id="EED35901.1"/>
    </source>
</evidence>
<dbReference type="GO" id="GO:0019867">
    <property type="term" value="C:outer membrane"/>
    <property type="evidence" value="ECO:0007669"/>
    <property type="project" value="InterPro"/>
</dbReference>
<dbReference type="HOGENOM" id="CLU_042505_1_1_6"/>
<accession>B8KWM7</accession>
<dbReference type="PANTHER" id="PTHR36920:SF1">
    <property type="entry name" value="OUTER MEMBRANE PROTEIN W"/>
    <property type="match status" value="1"/>
</dbReference>
<protein>
    <submittedName>
        <fullName evidence="2">Outer membrane protein W</fullName>
    </submittedName>
</protein>
<feature type="signal peptide" evidence="1">
    <location>
        <begin position="1"/>
        <end position="22"/>
    </location>
</feature>
<dbReference type="STRING" id="565045.NOR51B_1848"/>
<dbReference type="PANTHER" id="PTHR36920">
    <property type="match status" value="1"/>
</dbReference>
<dbReference type="Pfam" id="PF03922">
    <property type="entry name" value="OmpW"/>
    <property type="match status" value="1"/>
</dbReference>
<proteinExistence type="predicted"/>
<name>B8KWM7_9GAMM</name>
<keyword evidence="1" id="KW-0732">Signal</keyword>
<dbReference type="eggNOG" id="COG3047">
    <property type="taxonomic scope" value="Bacteria"/>
</dbReference>
<reference evidence="3" key="1">
    <citation type="journal article" date="2013" name="BMC Microbiol.">
        <title>Taxonomy and evolution of bacteriochlorophyll a-containing members of the OM60/NOR5 clade of marine gammaproteobacteria: description of Luminiphilus syltensis gen. nov., sp. nov., reclassification of Haliea rubra as Pseudohaliea rubra gen. nov., comb. nov., and emendation of Chromatocurvus halotolerans.</title>
        <authorList>
            <person name="Spring S."/>
            <person name="Riedel T."/>
            <person name="Sproer C."/>
            <person name="Yan S."/>
            <person name="Harder J."/>
            <person name="Fuchs B.M."/>
        </authorList>
    </citation>
    <scope>NUCLEOTIDE SEQUENCE [LARGE SCALE GENOMIC DNA]</scope>
    <source>
        <strain evidence="3">NOR51-B</strain>
    </source>
</reference>
<dbReference type="InterPro" id="IPR011250">
    <property type="entry name" value="OMP/PagP_B-barrel"/>
</dbReference>
<evidence type="ECO:0000313" key="3">
    <source>
        <dbReference type="Proteomes" id="UP000004699"/>
    </source>
</evidence>